<evidence type="ECO:0000256" key="14">
    <source>
        <dbReference type="ARBA" id="ARBA00047211"/>
    </source>
</evidence>
<dbReference type="EMBL" id="OU015566">
    <property type="protein sequence ID" value="CAG5106095.1"/>
    <property type="molecule type" value="Genomic_DNA"/>
</dbReference>
<comment type="catalytic activity">
    <reaction evidence="10">
        <text>L-homoserine = 2-oxobutanoate + NH4(+)</text>
        <dbReference type="Rhea" id="RHEA:24923"/>
        <dbReference type="ChEBI" id="CHEBI:16763"/>
        <dbReference type="ChEBI" id="CHEBI:28938"/>
        <dbReference type="ChEBI" id="CHEBI:57476"/>
        <dbReference type="EC" id="4.4.1.1"/>
    </reaction>
    <physiologicalReaction direction="left-to-right" evidence="10">
        <dbReference type="Rhea" id="RHEA:24924"/>
    </physiologicalReaction>
</comment>
<comment type="catalytic activity">
    <reaction evidence="15">
        <text>L-cysteine + H2O = hydrogen sulfide + pyruvate + NH4(+) + H(+)</text>
        <dbReference type="Rhea" id="RHEA:24931"/>
        <dbReference type="ChEBI" id="CHEBI:15361"/>
        <dbReference type="ChEBI" id="CHEBI:15377"/>
        <dbReference type="ChEBI" id="CHEBI:15378"/>
        <dbReference type="ChEBI" id="CHEBI:28938"/>
        <dbReference type="ChEBI" id="CHEBI:29919"/>
        <dbReference type="ChEBI" id="CHEBI:35235"/>
        <dbReference type="EC" id="4.4.1.1"/>
    </reaction>
    <physiologicalReaction direction="left-to-right" evidence="15">
        <dbReference type="Rhea" id="RHEA:24932"/>
    </physiologicalReaction>
</comment>
<evidence type="ECO:0000256" key="1">
    <source>
        <dbReference type="ARBA" id="ARBA00001933"/>
    </source>
</evidence>
<protein>
    <recommendedName>
        <fullName evidence="5">Cystathionine gamma-lyase</fullName>
        <ecNumber evidence="4">4.4.1.1</ecNumber>
        <ecNumber evidence="12">4.4.1.2</ecNumber>
    </recommendedName>
    <alternativeName>
        <fullName evidence="14">Cysteine desulfhydrase</fullName>
    </alternativeName>
    <alternativeName>
        <fullName evidence="9">Cysteine-protein sulfhydrase</fullName>
    </alternativeName>
    <alternativeName>
        <fullName evidence="8">Gamma-cystathionase</fullName>
    </alternativeName>
    <alternativeName>
        <fullName evidence="13">Homocysteine desulfhydrase</fullName>
    </alternativeName>
</protein>
<comment type="pathway">
    <text evidence="2">Amino-acid biosynthesis; L-cysteine biosynthesis; L-cysteine from L-homocysteine and L-serine: step 2/2.</text>
</comment>
<dbReference type="PIRSF" id="PIRSF001434">
    <property type="entry name" value="CGS"/>
    <property type="match status" value="1"/>
</dbReference>
<evidence type="ECO:0000256" key="9">
    <source>
        <dbReference type="ARBA" id="ARBA00031772"/>
    </source>
</evidence>
<evidence type="ECO:0000256" key="6">
    <source>
        <dbReference type="ARBA" id="ARBA00022898"/>
    </source>
</evidence>
<gene>
    <name evidence="20" type="ORF">OKIOD_LOCUS11445</name>
</gene>
<evidence type="ECO:0000256" key="15">
    <source>
        <dbReference type="ARBA" id="ARBA00047376"/>
    </source>
</evidence>
<accession>A0ABN7SRT8</accession>
<proteinExistence type="inferred from homology"/>
<reference evidence="20 21" key="1">
    <citation type="submission" date="2021-04" db="EMBL/GenBank/DDBJ databases">
        <authorList>
            <person name="Bliznina A."/>
        </authorList>
    </citation>
    <scope>NUCLEOTIDE SEQUENCE [LARGE SCALE GENOMIC DNA]</scope>
</reference>
<comment type="similarity">
    <text evidence="3 19">Belongs to the trans-sulfuration enzymes family.</text>
</comment>
<dbReference type="CDD" id="cd00614">
    <property type="entry name" value="CGS_like"/>
    <property type="match status" value="1"/>
</dbReference>
<name>A0ABN7SRT8_OIKDI</name>
<evidence type="ECO:0000256" key="19">
    <source>
        <dbReference type="RuleBase" id="RU362118"/>
    </source>
</evidence>
<evidence type="ECO:0000256" key="13">
    <source>
        <dbReference type="ARBA" id="ARBA00047199"/>
    </source>
</evidence>
<dbReference type="Gene3D" id="3.40.640.10">
    <property type="entry name" value="Type I PLP-dependent aspartate aminotransferase-like (Major domain)"/>
    <property type="match status" value="1"/>
</dbReference>
<comment type="catalytic activity">
    <reaction evidence="16">
        <text>L,L-cystathionine + H2O = 2-oxobutanoate + L-cysteine + NH4(+)</text>
        <dbReference type="Rhea" id="RHEA:14005"/>
        <dbReference type="ChEBI" id="CHEBI:15377"/>
        <dbReference type="ChEBI" id="CHEBI:16763"/>
        <dbReference type="ChEBI" id="CHEBI:28938"/>
        <dbReference type="ChEBI" id="CHEBI:35235"/>
        <dbReference type="ChEBI" id="CHEBI:58161"/>
        <dbReference type="EC" id="4.4.1.1"/>
    </reaction>
    <physiologicalReaction direction="left-to-right" evidence="16">
        <dbReference type="Rhea" id="RHEA:14006"/>
    </physiologicalReaction>
</comment>
<evidence type="ECO:0000256" key="7">
    <source>
        <dbReference type="ARBA" id="ARBA00023192"/>
    </source>
</evidence>
<dbReference type="PANTHER" id="PTHR11808">
    <property type="entry name" value="TRANS-SULFURATION ENZYME FAMILY MEMBER"/>
    <property type="match status" value="1"/>
</dbReference>
<dbReference type="InterPro" id="IPR015424">
    <property type="entry name" value="PyrdxlP-dep_Trfase"/>
</dbReference>
<dbReference type="Pfam" id="PF01053">
    <property type="entry name" value="Cys_Met_Meta_PP"/>
    <property type="match status" value="1"/>
</dbReference>
<dbReference type="InterPro" id="IPR015422">
    <property type="entry name" value="PyrdxlP-dep_Trfase_small"/>
</dbReference>
<dbReference type="InterPro" id="IPR054542">
    <property type="entry name" value="Cys_met_metab_PP"/>
</dbReference>
<dbReference type="InterPro" id="IPR015421">
    <property type="entry name" value="PyrdxlP-dep_Trfase_major"/>
</dbReference>
<comment type="cofactor">
    <cofactor evidence="1 19">
        <name>pyridoxal 5'-phosphate</name>
        <dbReference type="ChEBI" id="CHEBI:597326"/>
    </cofactor>
</comment>
<dbReference type="Proteomes" id="UP001158576">
    <property type="component" value="Chromosome 1"/>
</dbReference>
<evidence type="ECO:0000256" key="18">
    <source>
        <dbReference type="ARBA" id="ARBA00048780"/>
    </source>
</evidence>
<evidence type="ECO:0000256" key="10">
    <source>
        <dbReference type="ARBA" id="ARBA00045076"/>
    </source>
</evidence>
<dbReference type="PANTHER" id="PTHR11808:SF15">
    <property type="entry name" value="CYSTATHIONINE GAMMA-LYASE"/>
    <property type="match status" value="1"/>
</dbReference>
<evidence type="ECO:0000256" key="5">
    <source>
        <dbReference type="ARBA" id="ARBA00017343"/>
    </source>
</evidence>
<keyword evidence="6 19" id="KW-0663">Pyridoxal phosphate</keyword>
<keyword evidence="7" id="KW-0198">Cysteine biosynthesis</keyword>
<keyword evidence="7" id="KW-0028">Amino-acid biosynthesis</keyword>
<dbReference type="SUPFAM" id="SSF53383">
    <property type="entry name" value="PLP-dependent transferases"/>
    <property type="match status" value="1"/>
</dbReference>
<evidence type="ECO:0000256" key="4">
    <source>
        <dbReference type="ARBA" id="ARBA00012085"/>
    </source>
</evidence>
<comment type="subunit">
    <text evidence="11">Homotetramer. Interacts with CALM in a calcium-dependent manner.</text>
</comment>
<dbReference type="PROSITE" id="PS00868">
    <property type="entry name" value="CYS_MET_METAB_PP"/>
    <property type="match status" value="1"/>
</dbReference>
<evidence type="ECO:0000313" key="21">
    <source>
        <dbReference type="Proteomes" id="UP001158576"/>
    </source>
</evidence>
<evidence type="ECO:0000256" key="2">
    <source>
        <dbReference type="ARBA" id="ARBA00005038"/>
    </source>
</evidence>
<dbReference type="EC" id="4.4.1.1" evidence="4"/>
<evidence type="ECO:0000313" key="20">
    <source>
        <dbReference type="EMBL" id="CAG5106095.1"/>
    </source>
</evidence>
<organism evidence="20 21">
    <name type="scientific">Oikopleura dioica</name>
    <name type="common">Tunicate</name>
    <dbReference type="NCBI Taxonomy" id="34765"/>
    <lineage>
        <taxon>Eukaryota</taxon>
        <taxon>Metazoa</taxon>
        <taxon>Chordata</taxon>
        <taxon>Tunicata</taxon>
        <taxon>Appendicularia</taxon>
        <taxon>Copelata</taxon>
        <taxon>Oikopleuridae</taxon>
        <taxon>Oikopleura</taxon>
    </lineage>
</organism>
<dbReference type="Gene3D" id="3.90.1150.10">
    <property type="entry name" value="Aspartate Aminotransferase, domain 1"/>
    <property type="match status" value="1"/>
</dbReference>
<evidence type="ECO:0000256" key="12">
    <source>
        <dbReference type="ARBA" id="ARBA00047175"/>
    </source>
</evidence>
<evidence type="ECO:0000256" key="11">
    <source>
        <dbReference type="ARBA" id="ARBA00046537"/>
    </source>
</evidence>
<sequence length="397" mass="43840">MSEYKSFATDAIHSGHHPNESDPSIVPPITMSSTYQLAEVGIDDIFTGPVIYSRLGNPTRDSLEKCIAKLENAKYGFAFASGMSAITACFQSFLQSGDHVVCSEDMYGSTTSYLQKLEVQFNVPVSPVDFKKVEDVTDAITEKTKLVYFEPITNPLIGVVDVPAVVKAVREKNKDALVIVDNTFLSPWNMRPIDYGVDIVLHSATKYINGHSDTICGLVSTNKIDLARKMKNAQLYLGGVPSPFDCFLVSRGIKTLDLRMERHAKNALKVAEWLEIHPCVEKVIYPGLKSHPQFELLKKISRTPSGMVTFTIKGGRSEAERFLKSLKIISHGVSLGGYESLAQHPFTTTHGAVSKEQKDRIGITENMIRVSIGLEAVHDIIEDIDYALKKATNNNKA</sequence>
<evidence type="ECO:0000256" key="16">
    <source>
        <dbReference type="ARBA" id="ARBA00047477"/>
    </source>
</evidence>
<comment type="catalytic activity">
    <reaction evidence="18">
        <text>L-homocysteine + H2O = 2-oxobutanoate + hydrogen sulfide + NH4(+) + H(+)</text>
        <dbReference type="Rhea" id="RHEA:14501"/>
        <dbReference type="ChEBI" id="CHEBI:15377"/>
        <dbReference type="ChEBI" id="CHEBI:15378"/>
        <dbReference type="ChEBI" id="CHEBI:16763"/>
        <dbReference type="ChEBI" id="CHEBI:28938"/>
        <dbReference type="ChEBI" id="CHEBI:29919"/>
        <dbReference type="ChEBI" id="CHEBI:58199"/>
        <dbReference type="EC" id="4.4.1.2"/>
    </reaction>
    <physiologicalReaction direction="left-to-right" evidence="18">
        <dbReference type="Rhea" id="RHEA:14502"/>
    </physiologicalReaction>
</comment>
<dbReference type="EC" id="4.4.1.2" evidence="12"/>
<evidence type="ECO:0000256" key="8">
    <source>
        <dbReference type="ARBA" id="ARBA00029853"/>
    </source>
</evidence>
<keyword evidence="21" id="KW-1185">Reference proteome</keyword>
<evidence type="ECO:0000256" key="3">
    <source>
        <dbReference type="ARBA" id="ARBA00009077"/>
    </source>
</evidence>
<comment type="catalytic activity">
    <reaction evidence="17">
        <text>L-selenocystathionine + H2O = L-selenocysteine + 2-oxobutanoate + NH4(+)</text>
        <dbReference type="Rhea" id="RHEA:31151"/>
        <dbReference type="ChEBI" id="CHEBI:15377"/>
        <dbReference type="ChEBI" id="CHEBI:16763"/>
        <dbReference type="ChEBI" id="CHEBI:28938"/>
        <dbReference type="ChEBI" id="CHEBI:57843"/>
        <dbReference type="ChEBI" id="CHEBI:62226"/>
    </reaction>
    <physiologicalReaction direction="left-to-right" evidence="17">
        <dbReference type="Rhea" id="RHEA:31152"/>
    </physiologicalReaction>
</comment>
<dbReference type="InterPro" id="IPR000277">
    <property type="entry name" value="Cys/Met-Metab_PyrdxlP-dep_enz"/>
</dbReference>
<evidence type="ECO:0000256" key="17">
    <source>
        <dbReference type="ARBA" id="ARBA00048625"/>
    </source>
</evidence>